<proteinExistence type="predicted"/>
<evidence type="ECO:0000256" key="1">
    <source>
        <dbReference type="SAM" id="Phobius"/>
    </source>
</evidence>
<reference evidence="2" key="1">
    <citation type="journal article" date="2015" name="Nature">
        <title>Complex archaea that bridge the gap between prokaryotes and eukaryotes.</title>
        <authorList>
            <person name="Spang A."/>
            <person name="Saw J.H."/>
            <person name="Jorgensen S.L."/>
            <person name="Zaremba-Niedzwiedzka K."/>
            <person name="Martijn J."/>
            <person name="Lind A.E."/>
            <person name="van Eijk R."/>
            <person name="Schleper C."/>
            <person name="Guy L."/>
            <person name="Ettema T.J."/>
        </authorList>
    </citation>
    <scope>NUCLEOTIDE SEQUENCE</scope>
</reference>
<gene>
    <name evidence="2" type="ORF">LCGC14_0730200</name>
</gene>
<dbReference type="AlphaFoldDB" id="A0A0F9Q9U4"/>
<dbReference type="EMBL" id="LAZR01001686">
    <property type="protein sequence ID" value="KKN40750.1"/>
    <property type="molecule type" value="Genomic_DNA"/>
</dbReference>
<accession>A0A0F9Q9U4</accession>
<name>A0A0F9Q9U4_9ZZZZ</name>
<keyword evidence="1" id="KW-0472">Membrane</keyword>
<comment type="caution">
    <text evidence="2">The sequence shown here is derived from an EMBL/GenBank/DDBJ whole genome shotgun (WGS) entry which is preliminary data.</text>
</comment>
<protein>
    <submittedName>
        <fullName evidence="2">Uncharacterized protein</fullName>
    </submittedName>
</protein>
<keyword evidence="1" id="KW-0812">Transmembrane</keyword>
<organism evidence="2">
    <name type="scientific">marine sediment metagenome</name>
    <dbReference type="NCBI Taxonomy" id="412755"/>
    <lineage>
        <taxon>unclassified sequences</taxon>
        <taxon>metagenomes</taxon>
        <taxon>ecological metagenomes</taxon>
    </lineage>
</organism>
<evidence type="ECO:0000313" key="2">
    <source>
        <dbReference type="EMBL" id="KKN40750.1"/>
    </source>
</evidence>
<sequence length="287" mass="33783">MGNDFTSEEMELVENSKEEHITLGINLIKKLRCSVLEDFLIMFTASMRKKKNADIEKISNESRITNKSYLNFILLLFVNSDFNIEVNDSVSPSARNSVVKYFKISFNKKKVNDNLVKMLNFLYQKKRLTKKIFDFDLKEFPKYPNLREFFDFIIPKLTRYNEKFLLYRKVSSKLSITLVFRELIVELWHLFRTDKYIKVSRRIDEKIKSRSIGYREGLIIFIGIITAIGIIIISLVFLLIVTGIIPTTINIELILSTVFLPLIFIILFLSICVILKLKIKLRRIEKE</sequence>
<feature type="transmembrane region" description="Helical" evidence="1">
    <location>
        <begin position="218"/>
        <end position="241"/>
    </location>
</feature>
<feature type="transmembrane region" description="Helical" evidence="1">
    <location>
        <begin position="253"/>
        <end position="277"/>
    </location>
</feature>
<keyword evidence="1" id="KW-1133">Transmembrane helix</keyword>